<accession>A0ABZ0IVN2</accession>
<feature type="transmembrane region" description="Helical" evidence="1">
    <location>
        <begin position="95"/>
        <end position="111"/>
    </location>
</feature>
<dbReference type="InterPro" id="IPR054331">
    <property type="entry name" value="LiaF_TM"/>
</dbReference>
<gene>
    <name evidence="3" type="ORF">RT717_10710</name>
</gene>
<dbReference type="PANTHER" id="PTHR40763:SF5">
    <property type="entry name" value="MEMBRANE PROTEIN"/>
    <property type="match status" value="1"/>
</dbReference>
<keyword evidence="1" id="KW-0812">Transmembrane</keyword>
<evidence type="ECO:0000259" key="2">
    <source>
        <dbReference type="Pfam" id="PF22570"/>
    </source>
</evidence>
<dbReference type="RefSeq" id="WP_317491728.1">
    <property type="nucleotide sequence ID" value="NZ_CP136051.1"/>
</dbReference>
<feature type="transmembrane region" description="Helical" evidence="1">
    <location>
        <begin position="70"/>
        <end position="89"/>
    </location>
</feature>
<evidence type="ECO:0000313" key="3">
    <source>
        <dbReference type="EMBL" id="WOK09105.1"/>
    </source>
</evidence>
<keyword evidence="4" id="KW-1185">Reference proteome</keyword>
<dbReference type="EMBL" id="CP136051">
    <property type="protein sequence ID" value="WOK09105.1"/>
    <property type="molecule type" value="Genomic_DNA"/>
</dbReference>
<keyword evidence="1" id="KW-0472">Membrane</keyword>
<organism evidence="3 4">
    <name type="scientific">Imperialibacter roseus</name>
    <dbReference type="NCBI Taxonomy" id="1324217"/>
    <lineage>
        <taxon>Bacteria</taxon>
        <taxon>Pseudomonadati</taxon>
        <taxon>Bacteroidota</taxon>
        <taxon>Cytophagia</taxon>
        <taxon>Cytophagales</taxon>
        <taxon>Flammeovirgaceae</taxon>
        <taxon>Imperialibacter</taxon>
    </lineage>
</organism>
<feature type="transmembrane region" description="Helical" evidence="1">
    <location>
        <begin position="21"/>
        <end position="40"/>
    </location>
</feature>
<evidence type="ECO:0000313" key="4">
    <source>
        <dbReference type="Proteomes" id="UP001302349"/>
    </source>
</evidence>
<sequence>MDTRNTSPENAQRASPKSNRPLAGVILIVIGSVLLARQMHLDVPRWIFSWEMILIGVGLFIGARRSFQPGGWIVPIVIGTIFLVQDELLGYEYRHVFWPVIIIGAGLYMILRPKQNRWERGLTTENSSDDFIDSSVLFGGVKKKIITKNFQGGRIDNIFGGTDLDLMQADFQGTIVMDFSVAFGGVKLIVPPHWNIRNEATAILGGIDDKRPIVQADDNSKVLILKGTVMFGGLDIKSY</sequence>
<feature type="transmembrane region" description="Helical" evidence="1">
    <location>
        <begin position="46"/>
        <end position="63"/>
    </location>
</feature>
<reference evidence="3 4" key="1">
    <citation type="journal article" date="2023" name="Microbiol. Resour. Announc.">
        <title>Complete Genome Sequence of Imperialibacter roseus strain P4T.</title>
        <authorList>
            <person name="Tizabi D.R."/>
            <person name="Bachvaroff T."/>
            <person name="Hill R.T."/>
        </authorList>
    </citation>
    <scope>NUCLEOTIDE SEQUENCE [LARGE SCALE GENOMIC DNA]</scope>
    <source>
        <strain evidence="3 4">P4T</strain>
    </source>
</reference>
<proteinExistence type="predicted"/>
<protein>
    <submittedName>
        <fullName evidence="3">DUF5668 domain-containing protein</fullName>
    </submittedName>
</protein>
<keyword evidence="1" id="KW-1133">Transmembrane helix</keyword>
<dbReference type="Pfam" id="PF22570">
    <property type="entry name" value="LiaF-TM"/>
    <property type="match status" value="1"/>
</dbReference>
<name>A0ABZ0IVN2_9BACT</name>
<dbReference type="PANTHER" id="PTHR40763">
    <property type="entry name" value="MEMBRANE PROTEIN-RELATED"/>
    <property type="match status" value="1"/>
</dbReference>
<dbReference type="Proteomes" id="UP001302349">
    <property type="component" value="Chromosome"/>
</dbReference>
<evidence type="ECO:0000256" key="1">
    <source>
        <dbReference type="SAM" id="Phobius"/>
    </source>
</evidence>
<feature type="domain" description="LiaF transmembrane" evidence="2">
    <location>
        <begin position="23"/>
        <end position="116"/>
    </location>
</feature>